<reference evidence="2" key="2">
    <citation type="submission" date="2025-09" db="UniProtKB">
        <authorList>
            <consortium name="Ensembl"/>
        </authorList>
    </citation>
    <scope>IDENTIFICATION</scope>
</reference>
<proteinExistence type="predicted"/>
<evidence type="ECO:0000313" key="3">
    <source>
        <dbReference type="Proteomes" id="UP000261600"/>
    </source>
</evidence>
<dbReference type="SUPFAM" id="SSF57302">
    <property type="entry name" value="Snake toxin-like"/>
    <property type="match status" value="1"/>
</dbReference>
<sequence length="125" mass="13334">MQGQHADKQPHTHALLRVTVKGCASTSICSNPRIPQHSNVIGAEVSCCQGDYCNSASSTKGWSSSPGHTTDPFGPVLLSDGDSSVTFQSLHGLIVLTPLFLSFQLMSEKLSETSHPDSCCNNRFA</sequence>
<dbReference type="InterPro" id="IPR045860">
    <property type="entry name" value="Snake_toxin-like_sf"/>
</dbReference>
<feature type="domain" description="UPAR/Ly6" evidence="1">
    <location>
        <begin position="16"/>
        <end position="56"/>
    </location>
</feature>
<dbReference type="Ensembl" id="ENSMALT00000000473.1">
    <property type="protein sequence ID" value="ENSMALP00000000439.1"/>
    <property type="gene ID" value="ENSMALG00000000380.1"/>
</dbReference>
<dbReference type="InterPro" id="IPR016054">
    <property type="entry name" value="LY6_UPA_recep-like"/>
</dbReference>
<dbReference type="AlphaFoldDB" id="A0A3Q3ICI7"/>
<reference evidence="2" key="1">
    <citation type="submission" date="2025-08" db="UniProtKB">
        <authorList>
            <consortium name="Ensembl"/>
        </authorList>
    </citation>
    <scope>IDENTIFICATION</scope>
</reference>
<organism evidence="2 3">
    <name type="scientific">Monopterus albus</name>
    <name type="common">Swamp eel</name>
    <dbReference type="NCBI Taxonomy" id="43700"/>
    <lineage>
        <taxon>Eukaryota</taxon>
        <taxon>Metazoa</taxon>
        <taxon>Chordata</taxon>
        <taxon>Craniata</taxon>
        <taxon>Vertebrata</taxon>
        <taxon>Euteleostomi</taxon>
        <taxon>Actinopterygii</taxon>
        <taxon>Neopterygii</taxon>
        <taxon>Teleostei</taxon>
        <taxon>Neoteleostei</taxon>
        <taxon>Acanthomorphata</taxon>
        <taxon>Anabantaria</taxon>
        <taxon>Synbranchiformes</taxon>
        <taxon>Synbranchidae</taxon>
        <taxon>Monopterus</taxon>
    </lineage>
</organism>
<evidence type="ECO:0000259" key="1">
    <source>
        <dbReference type="Pfam" id="PF00021"/>
    </source>
</evidence>
<dbReference type="Pfam" id="PF00021">
    <property type="entry name" value="UPAR_LY6"/>
    <property type="match status" value="1"/>
</dbReference>
<dbReference type="Gene3D" id="2.10.60.10">
    <property type="entry name" value="CD59"/>
    <property type="match status" value="1"/>
</dbReference>
<evidence type="ECO:0000313" key="2">
    <source>
        <dbReference type="Ensembl" id="ENSMALP00000000439.1"/>
    </source>
</evidence>
<protein>
    <recommendedName>
        <fullName evidence="1">UPAR/Ly6 domain-containing protein</fullName>
    </recommendedName>
</protein>
<accession>A0A3Q3ICI7</accession>
<dbReference type="Proteomes" id="UP000261600">
    <property type="component" value="Unplaced"/>
</dbReference>
<keyword evidence="3" id="KW-1185">Reference proteome</keyword>
<name>A0A3Q3ICI7_MONAL</name>